<evidence type="ECO:0000256" key="1">
    <source>
        <dbReference type="ARBA" id="ARBA00004123"/>
    </source>
</evidence>
<dbReference type="GO" id="GO:0000213">
    <property type="term" value="F:tRNA-intron lyase activity"/>
    <property type="evidence" value="ECO:0007669"/>
    <property type="project" value="UniProtKB-UniRule"/>
</dbReference>
<dbReference type="GO" id="GO:0000379">
    <property type="term" value="P:tRNA-type intron splice site recognition and cleavage"/>
    <property type="evidence" value="ECO:0007669"/>
    <property type="project" value="TreeGrafter"/>
</dbReference>
<organism evidence="14">
    <name type="scientific">Callorhinchus milii</name>
    <name type="common">Ghost shark</name>
    <dbReference type="NCBI Taxonomy" id="7868"/>
    <lineage>
        <taxon>Eukaryota</taxon>
        <taxon>Metazoa</taxon>
        <taxon>Chordata</taxon>
        <taxon>Craniata</taxon>
        <taxon>Vertebrata</taxon>
        <taxon>Chondrichthyes</taxon>
        <taxon>Holocephali</taxon>
        <taxon>Chimaeriformes</taxon>
        <taxon>Callorhinchidae</taxon>
        <taxon>Callorhinchus</taxon>
    </lineage>
</organism>
<evidence type="ECO:0000313" key="14">
    <source>
        <dbReference type="EMBL" id="AFP00895.1"/>
    </source>
</evidence>
<feature type="domain" description="tRNA intron endonuclease N-terminal" evidence="13">
    <location>
        <begin position="250"/>
        <end position="296"/>
    </location>
</feature>
<dbReference type="InterPro" id="IPR016589">
    <property type="entry name" value="tRNA_splic_SEN2"/>
</dbReference>
<dbReference type="InterPro" id="IPR006677">
    <property type="entry name" value="tRNA_intron_Endonuc_cat-like"/>
</dbReference>
<keyword evidence="6 9" id="KW-0456">Lyase</keyword>
<dbReference type="FunFam" id="3.40.1350.10:FF:000001">
    <property type="entry name" value="tRNA-splicing endonuclease subunit Sen2"/>
    <property type="match status" value="1"/>
</dbReference>
<evidence type="ECO:0000256" key="6">
    <source>
        <dbReference type="ARBA" id="ARBA00023239"/>
    </source>
</evidence>
<keyword evidence="5 9" id="KW-0819">tRNA processing</keyword>
<comment type="function">
    <text evidence="9">Constitutes one of the two catalytic subunit of the tRNA-splicing endonuclease complex, a complex responsible for identification and cleavage of the splice sites in pre-tRNA. It cleaves pre-tRNA at the 5'- and 3'-splice sites to release the intron. The products are an intron and two tRNA half-molecules bearing 2',3'-cyclic phosphate and 5'-OH termini. There are no conserved sequences at the splice sites, but the intron is invariably located at the same site in the gene, placing the splice sites an invariant distance from the constant structural features of the tRNA body.</text>
</comment>
<feature type="domain" description="tRNA intron endonuclease catalytic" evidence="12">
    <location>
        <begin position="306"/>
        <end position="390"/>
    </location>
</feature>
<accession>V9KQE2</accession>
<comment type="similarity">
    <text evidence="2 9">Belongs to the tRNA-intron endonuclease family.</text>
</comment>
<name>V9KQE2_CALMI</name>
<feature type="active site" evidence="10">
    <location>
        <position position="336"/>
    </location>
</feature>
<dbReference type="GO" id="GO:0006397">
    <property type="term" value="P:mRNA processing"/>
    <property type="evidence" value="ECO:0007669"/>
    <property type="project" value="UniProtKB-KW"/>
</dbReference>
<evidence type="ECO:0000256" key="4">
    <source>
        <dbReference type="ARBA" id="ARBA00022664"/>
    </source>
</evidence>
<evidence type="ECO:0000256" key="10">
    <source>
        <dbReference type="PIRSR" id="PIRSR011789-1"/>
    </source>
</evidence>
<dbReference type="InterPro" id="IPR006678">
    <property type="entry name" value="tRNA_intron_Endonuc_N"/>
</dbReference>
<dbReference type="Gene3D" id="3.40.1350.10">
    <property type="match status" value="1"/>
</dbReference>
<evidence type="ECO:0000256" key="2">
    <source>
        <dbReference type="ARBA" id="ARBA00008078"/>
    </source>
</evidence>
<evidence type="ECO:0000259" key="13">
    <source>
        <dbReference type="Pfam" id="PF02778"/>
    </source>
</evidence>
<dbReference type="InterPro" id="IPR036167">
    <property type="entry name" value="tRNA_intron_Endo_cat-like_sf"/>
</dbReference>
<dbReference type="InterPro" id="IPR011856">
    <property type="entry name" value="tRNA_endonuc-like_dom_sf"/>
</dbReference>
<dbReference type="EMBL" id="JW868377">
    <property type="protein sequence ID" value="AFP00895.1"/>
    <property type="molecule type" value="mRNA"/>
</dbReference>
<dbReference type="Pfam" id="PF01974">
    <property type="entry name" value="tRNA_int_endo"/>
    <property type="match status" value="1"/>
</dbReference>
<protein>
    <recommendedName>
        <fullName evidence="8 9">tRNA-splicing endonuclease subunit Sen2</fullName>
        <ecNumber evidence="3 9">4.6.1.16</ecNumber>
    </recommendedName>
</protein>
<evidence type="ECO:0000256" key="7">
    <source>
        <dbReference type="ARBA" id="ARBA00023242"/>
    </source>
</evidence>
<dbReference type="CDD" id="cd22363">
    <property type="entry name" value="tRNA-intron_lyase_C"/>
    <property type="match status" value="1"/>
</dbReference>
<dbReference type="PANTHER" id="PTHR21227:SF0">
    <property type="entry name" value="TRNA-SPLICING ENDONUCLEASE SUBUNIT SEN2"/>
    <property type="match status" value="1"/>
</dbReference>
<keyword evidence="7 9" id="KW-0539">Nucleus</keyword>
<evidence type="ECO:0000259" key="12">
    <source>
        <dbReference type="Pfam" id="PF01974"/>
    </source>
</evidence>
<keyword evidence="14" id="KW-0540">Nuclease</keyword>
<dbReference type="NCBIfam" id="TIGR00324">
    <property type="entry name" value="endA"/>
    <property type="match status" value="1"/>
</dbReference>
<dbReference type="GO" id="GO:0003676">
    <property type="term" value="F:nucleic acid binding"/>
    <property type="evidence" value="ECO:0007669"/>
    <property type="project" value="InterPro"/>
</dbReference>
<dbReference type="GO" id="GO:0005737">
    <property type="term" value="C:cytoplasm"/>
    <property type="evidence" value="ECO:0007669"/>
    <property type="project" value="TreeGrafter"/>
</dbReference>
<feature type="active site" evidence="10">
    <location>
        <position position="383"/>
    </location>
</feature>
<evidence type="ECO:0000256" key="9">
    <source>
        <dbReference type="PIRNR" id="PIRNR011789"/>
    </source>
</evidence>
<dbReference type="EC" id="4.6.1.16" evidence="3 9"/>
<sequence length="432" mass="48792">MAEAVFRPPKRRRRVYEAYEAPFPVPLSQEESLGKEPRHYEAEILNNYVIVRKPDDITALYGQGYFGKGVLSRSRPEYNISDPALAAKWKDAAALHLPIISSKKYQHHVEWAKGLLQAQELEDSHIERILTSYTAAVTFPGDTPETDSRDLISDSGVSVREPSAGEGEGPAAKSSCGKRSRVEEAECSHPSPANGHEDRAPIAGDVTMREAKGGEDGRWLDHELVLVEVEEESVGSGDEDMGSALRRSARLVCRRNPFRIFEYLQLSLQEAFFLVYALGCLTIYHNEEPLSIAKLWEVFGLIQPGFKANYMAYHYFRSKGWVPKTGLKYGTDLLLYRKGPPFYHSSYSVVVEMTDDTFQSPALRPFTWKSLAGLNRITGNVSKELMLCYLIRPSDMGEEELASPDCMRRIKVQEVIVSRWVSSRERTDQDEM</sequence>
<evidence type="ECO:0000256" key="8">
    <source>
        <dbReference type="ARBA" id="ARBA00071058"/>
    </source>
</evidence>
<comment type="subcellular location">
    <subcellularLocation>
        <location evidence="1 9">Nucleus</location>
    </subcellularLocation>
</comment>
<feature type="active site" evidence="10">
    <location>
        <position position="344"/>
    </location>
</feature>
<dbReference type="InterPro" id="IPR006676">
    <property type="entry name" value="tRNA_splic"/>
</dbReference>
<proteinExistence type="evidence at transcript level"/>
<feature type="region of interest" description="Disordered" evidence="11">
    <location>
        <begin position="140"/>
        <end position="200"/>
    </location>
</feature>
<reference evidence="14" key="1">
    <citation type="journal article" date="2014" name="Nature">
        <title>Elephant shark genome provides unique insights into gnathostome evolution.</title>
        <authorList>
            <consortium name="International Elephant Shark Genome Sequencing Consortium"/>
            <person name="Venkatesh B."/>
            <person name="Lee A.P."/>
            <person name="Ravi V."/>
            <person name="Maurya A.K."/>
            <person name="Lian M.M."/>
            <person name="Swann J.B."/>
            <person name="Ohta Y."/>
            <person name="Flajnik M.F."/>
            <person name="Sutoh Y."/>
            <person name="Kasahara M."/>
            <person name="Hoon S."/>
            <person name="Gangu V."/>
            <person name="Roy S.W."/>
            <person name="Irimia M."/>
            <person name="Korzh V."/>
            <person name="Kondrychyn I."/>
            <person name="Lim Z.W."/>
            <person name="Tay B.H."/>
            <person name="Tohari S."/>
            <person name="Kong K.W."/>
            <person name="Ho S."/>
            <person name="Lorente-Galdos B."/>
            <person name="Quilez J."/>
            <person name="Marques-Bonet T."/>
            <person name="Raney B.J."/>
            <person name="Ingham P.W."/>
            <person name="Tay A."/>
            <person name="Hillier L.W."/>
            <person name="Minx P."/>
            <person name="Boehm T."/>
            <person name="Wilson R.K."/>
            <person name="Brenner S."/>
            <person name="Warren W.C."/>
        </authorList>
    </citation>
    <scope>NUCLEOTIDE SEQUENCE</scope>
    <source>
        <tissue evidence="14">Heart</tissue>
    </source>
</reference>
<evidence type="ECO:0000256" key="11">
    <source>
        <dbReference type="SAM" id="MobiDB-lite"/>
    </source>
</evidence>
<keyword evidence="4" id="KW-0507">mRNA processing</keyword>
<keyword evidence="14" id="KW-0255">Endonuclease</keyword>
<keyword evidence="14" id="KW-0378">Hydrolase</keyword>
<evidence type="ECO:0000256" key="5">
    <source>
        <dbReference type="ARBA" id="ARBA00022694"/>
    </source>
</evidence>
<dbReference type="Pfam" id="PF02778">
    <property type="entry name" value="tRNA_int_endo_N"/>
    <property type="match status" value="1"/>
</dbReference>
<dbReference type="AlphaFoldDB" id="V9KQE2"/>
<dbReference type="GO" id="GO:0000214">
    <property type="term" value="C:tRNA-intron endonuclease complex"/>
    <property type="evidence" value="ECO:0007669"/>
    <property type="project" value="UniProtKB-UniRule"/>
</dbReference>
<evidence type="ECO:0000256" key="3">
    <source>
        <dbReference type="ARBA" id="ARBA00012573"/>
    </source>
</evidence>
<dbReference type="PIRSF" id="PIRSF011789">
    <property type="entry name" value="tRNA_splic_SEN2"/>
    <property type="match status" value="1"/>
</dbReference>
<dbReference type="PANTHER" id="PTHR21227">
    <property type="entry name" value="TRNA-SPLICING ENDONUCLEASE SUBUNIT SEN2"/>
    <property type="match status" value="1"/>
</dbReference>
<dbReference type="SUPFAM" id="SSF53032">
    <property type="entry name" value="tRNA-intron endonuclease catalytic domain-like"/>
    <property type="match status" value="1"/>
</dbReference>